<reference evidence="1" key="1">
    <citation type="submission" date="2022-08" db="EMBL/GenBank/DDBJ databases">
        <authorList>
            <consortium name="DOE Joint Genome Institute"/>
            <person name="Min B."/>
            <person name="Riley R."/>
            <person name="Sierra-Patev S."/>
            <person name="Naranjo-Ortiz M."/>
            <person name="Looney B."/>
            <person name="Konkel Z."/>
            <person name="Slot J.C."/>
            <person name="Sakamoto Y."/>
            <person name="Steenwyk J.L."/>
            <person name="Rokas A."/>
            <person name="Carro J."/>
            <person name="Camarero S."/>
            <person name="Ferreira P."/>
            <person name="Molpeceres G."/>
            <person name="Ruiz-Duenas F.J."/>
            <person name="Serrano A."/>
            <person name="Henrissat B."/>
            <person name="Drula E."/>
            <person name="Hughes K.W."/>
            <person name="Mata J.L."/>
            <person name="Ishikawa N.K."/>
            <person name="Vargas-Isla R."/>
            <person name="Ushijima S."/>
            <person name="Smith C.A."/>
            <person name="Ahrendt S."/>
            <person name="Andreopoulos W."/>
            <person name="He G."/>
            <person name="Labutti K."/>
            <person name="Lipzen A."/>
            <person name="Ng V."/>
            <person name="Sandor L."/>
            <person name="Barry K."/>
            <person name="Martinez A.T."/>
            <person name="Xiao Y."/>
            <person name="Gibbons J.G."/>
            <person name="Terashima K."/>
            <person name="Hibbett D.S."/>
            <person name="Grigoriev I.V."/>
        </authorList>
    </citation>
    <scope>NUCLEOTIDE SEQUENCE</scope>
    <source>
        <strain evidence="1">TFB10827</strain>
    </source>
</reference>
<keyword evidence="2" id="KW-1185">Reference proteome</keyword>
<sequence length="91" mass="10264">MVNKRYGELYPDIPLEFPFGTGNETFSLSPGYKEAATLAWSLTTDIEFSSRRRFWTQIAANASVKAYGFYFIQETVSTAPELEGKLHSCIV</sequence>
<dbReference type="EMBL" id="MU790669">
    <property type="protein sequence ID" value="KAJ3995093.1"/>
    <property type="molecule type" value="Genomic_DNA"/>
</dbReference>
<evidence type="ECO:0000313" key="1">
    <source>
        <dbReference type="EMBL" id="KAJ3995093.1"/>
    </source>
</evidence>
<proteinExistence type="predicted"/>
<comment type="caution">
    <text evidence="1">The sequence shown here is derived from an EMBL/GenBank/DDBJ whole genome shotgun (WGS) entry which is preliminary data.</text>
</comment>
<accession>A0ABQ8Q967</accession>
<name>A0ABQ8Q967_9AGAR</name>
<dbReference type="Proteomes" id="UP001163828">
    <property type="component" value="Unassembled WGS sequence"/>
</dbReference>
<protein>
    <submittedName>
        <fullName evidence="1">Uncharacterized protein</fullName>
    </submittedName>
</protein>
<evidence type="ECO:0000313" key="2">
    <source>
        <dbReference type="Proteomes" id="UP001163828"/>
    </source>
</evidence>
<organism evidence="1 2">
    <name type="scientific">Lentinula boryana</name>
    <dbReference type="NCBI Taxonomy" id="40481"/>
    <lineage>
        <taxon>Eukaryota</taxon>
        <taxon>Fungi</taxon>
        <taxon>Dikarya</taxon>
        <taxon>Basidiomycota</taxon>
        <taxon>Agaricomycotina</taxon>
        <taxon>Agaricomycetes</taxon>
        <taxon>Agaricomycetidae</taxon>
        <taxon>Agaricales</taxon>
        <taxon>Marasmiineae</taxon>
        <taxon>Omphalotaceae</taxon>
        <taxon>Lentinula</taxon>
    </lineage>
</organism>
<gene>
    <name evidence="1" type="ORF">F5050DRAFT_1574314</name>
</gene>